<evidence type="ECO:0000313" key="1">
    <source>
        <dbReference type="EMBL" id="KAJ7565681.1"/>
    </source>
</evidence>
<organism evidence="1 2">
    <name type="scientific">Diphasiastrum complanatum</name>
    <name type="common">Issler's clubmoss</name>
    <name type="synonym">Lycopodium complanatum</name>
    <dbReference type="NCBI Taxonomy" id="34168"/>
    <lineage>
        <taxon>Eukaryota</taxon>
        <taxon>Viridiplantae</taxon>
        <taxon>Streptophyta</taxon>
        <taxon>Embryophyta</taxon>
        <taxon>Tracheophyta</taxon>
        <taxon>Lycopodiopsida</taxon>
        <taxon>Lycopodiales</taxon>
        <taxon>Lycopodiaceae</taxon>
        <taxon>Lycopodioideae</taxon>
        <taxon>Diphasiastrum</taxon>
    </lineage>
</organism>
<accession>A0ACC2EGS1</accession>
<protein>
    <submittedName>
        <fullName evidence="1">Uncharacterized protein</fullName>
    </submittedName>
</protein>
<name>A0ACC2EGS1_DIPCM</name>
<comment type="caution">
    <text evidence="1">The sequence shown here is derived from an EMBL/GenBank/DDBJ whole genome shotgun (WGS) entry which is preliminary data.</text>
</comment>
<dbReference type="Proteomes" id="UP001162992">
    <property type="component" value="Chromosome 2"/>
</dbReference>
<gene>
    <name evidence="1" type="ORF">O6H91_02G070900</name>
</gene>
<reference evidence="2" key="1">
    <citation type="journal article" date="2024" name="Proc. Natl. Acad. Sci. U.S.A.">
        <title>Extraordinary preservation of gene collinearity over three hundred million years revealed in homosporous lycophytes.</title>
        <authorList>
            <person name="Li C."/>
            <person name="Wickell D."/>
            <person name="Kuo L.Y."/>
            <person name="Chen X."/>
            <person name="Nie B."/>
            <person name="Liao X."/>
            <person name="Peng D."/>
            <person name="Ji J."/>
            <person name="Jenkins J."/>
            <person name="Williams M."/>
            <person name="Shu S."/>
            <person name="Plott C."/>
            <person name="Barry K."/>
            <person name="Rajasekar S."/>
            <person name="Grimwood J."/>
            <person name="Han X."/>
            <person name="Sun S."/>
            <person name="Hou Z."/>
            <person name="He W."/>
            <person name="Dai G."/>
            <person name="Sun C."/>
            <person name="Schmutz J."/>
            <person name="Leebens-Mack J.H."/>
            <person name="Li F.W."/>
            <person name="Wang L."/>
        </authorList>
    </citation>
    <scope>NUCLEOTIDE SEQUENCE [LARGE SCALE GENOMIC DNA]</scope>
    <source>
        <strain evidence="2">cv. PW_Plant_1</strain>
    </source>
</reference>
<proteinExistence type="predicted"/>
<dbReference type="EMBL" id="CM055093">
    <property type="protein sequence ID" value="KAJ7565681.1"/>
    <property type="molecule type" value="Genomic_DNA"/>
</dbReference>
<sequence length="100" mass="10304">MGVCIVAMAVVIAVMVESGEGAGGCPKPSSCAATLANFTYSNAMSCCHYIHSVSQDCLCQLSIQGDLPLALPAGNFLDLGAFCKVFPVTFRCSSSQTMAS</sequence>
<evidence type="ECO:0000313" key="2">
    <source>
        <dbReference type="Proteomes" id="UP001162992"/>
    </source>
</evidence>
<keyword evidence="2" id="KW-1185">Reference proteome</keyword>